<dbReference type="AlphaFoldDB" id="A0A427U2V0"/>
<dbReference type="Gene3D" id="3.30.950.30">
    <property type="entry name" value="Schlafen, AAA domain"/>
    <property type="match status" value="1"/>
</dbReference>
<dbReference type="PANTHER" id="PTHR30595:SF6">
    <property type="entry name" value="SCHLAFEN ALBA-2 DOMAIN-CONTAINING PROTEIN"/>
    <property type="match status" value="1"/>
</dbReference>
<dbReference type="InterPro" id="IPR038475">
    <property type="entry name" value="RecG_C_sf"/>
</dbReference>
<sequence>MPTEQSLAQLQALLRELCHLPNETEWVEFKHNNADAPMVGEYISALANSAALLGKQSAYIVWGVDDKTQEVIGTDFKPASARHKQQELESWLLQKTAPKIHFQFYTFESANEKPVVILEIQAASHTPVQFDGTEYIRVGSYKKKLREFAEKERELWRVFDKVPFEQQAATENSSAEEVLQLLDYPAYFELTGQPLPEGRDGILAALQADRLISKTDSGHWSIANVGAILFAKKLQSFQHLGRKAVRLIHYRGNSRVETVRELVGNKGYAAGFEGLIDTIKTLLPANEEIGKAFRKEVPMYPELAIRELVANAIIHQDFSLTGTGPMIELFDTRMEITNPGIPLVDTDRFIDSPPQSRNEMLASFMRRINICEERGTGIDKVIFQTELYQLPAPIFEVTDRHTRTVLFGHKPFAEMDKEDRIRACYQHCCLRYVSREHMNNASLRERFGIETKNSATVSRVIKDAVSSGLVKPYDPEAGAKAMRYVPHWS</sequence>
<dbReference type="Pfam" id="PF13749">
    <property type="entry name" value="HATPase_c_4"/>
    <property type="match status" value="1"/>
</dbReference>
<gene>
    <name evidence="2" type="ORF">EJA03_10930</name>
</gene>
<dbReference type="InterPro" id="IPR038461">
    <property type="entry name" value="Schlafen_AlbA_2_dom_sf"/>
</dbReference>
<organism evidence="2 3">
    <name type="scientific">Vibrio pectenicida</name>
    <dbReference type="NCBI Taxonomy" id="62763"/>
    <lineage>
        <taxon>Bacteria</taxon>
        <taxon>Pseudomonadati</taxon>
        <taxon>Pseudomonadota</taxon>
        <taxon>Gammaproteobacteria</taxon>
        <taxon>Vibrionales</taxon>
        <taxon>Vibrionaceae</taxon>
        <taxon>Vibrio</taxon>
    </lineage>
</organism>
<dbReference type="PANTHER" id="PTHR30595">
    <property type="entry name" value="GLPR-RELATED TRANSCRIPTIONAL REPRESSOR"/>
    <property type="match status" value="1"/>
</dbReference>
<accession>A0A427U2V0</accession>
<dbReference type="Gene3D" id="3.30.565.60">
    <property type="match status" value="1"/>
</dbReference>
<dbReference type="InterPro" id="IPR007421">
    <property type="entry name" value="Schlafen_AlbA_2_dom"/>
</dbReference>
<dbReference type="OrthoDB" id="7593619at2"/>
<evidence type="ECO:0000313" key="3">
    <source>
        <dbReference type="Proteomes" id="UP000269041"/>
    </source>
</evidence>
<dbReference type="RefSeq" id="WP_125321452.1">
    <property type="nucleotide sequence ID" value="NZ_AP024889.1"/>
</dbReference>
<comment type="caution">
    <text evidence="2">The sequence shown here is derived from an EMBL/GenBank/DDBJ whole genome shotgun (WGS) entry which is preliminary data.</text>
</comment>
<keyword evidence="3" id="KW-1185">Reference proteome</keyword>
<reference evidence="2 3" key="1">
    <citation type="submission" date="2018-12" db="EMBL/GenBank/DDBJ databases">
        <title>Genomic taxonomy of the Vibrionaceae family.</title>
        <authorList>
            <person name="Gomez-Gil B."/>
            <person name="Enciso-Ibarra K."/>
        </authorList>
    </citation>
    <scope>NUCLEOTIDE SEQUENCE [LARGE SCALE GENOMIC DNA]</scope>
    <source>
        <strain evidence="2 3">CAIM 594</strain>
    </source>
</reference>
<dbReference type="Pfam" id="PF04326">
    <property type="entry name" value="SLFN_AlbA_2"/>
    <property type="match status" value="1"/>
</dbReference>
<dbReference type="EMBL" id="RSFA01000045">
    <property type="protein sequence ID" value="RSD31002.1"/>
    <property type="molecule type" value="Genomic_DNA"/>
</dbReference>
<evidence type="ECO:0000259" key="1">
    <source>
        <dbReference type="Pfam" id="PF04326"/>
    </source>
</evidence>
<proteinExistence type="predicted"/>
<name>A0A427U2V0_9VIBR</name>
<dbReference type="Proteomes" id="UP000269041">
    <property type="component" value="Unassembled WGS sequence"/>
</dbReference>
<feature type="domain" description="Schlafen AlbA-2" evidence="1">
    <location>
        <begin position="23"/>
        <end position="145"/>
    </location>
</feature>
<protein>
    <submittedName>
        <fullName evidence="2">Transcriptional regulator</fullName>
    </submittedName>
</protein>
<evidence type="ECO:0000313" key="2">
    <source>
        <dbReference type="EMBL" id="RSD31002.1"/>
    </source>
</evidence>